<keyword evidence="1" id="KW-1133">Transmembrane helix</keyword>
<comment type="caution">
    <text evidence="2">The sequence shown here is derived from an EMBL/GenBank/DDBJ whole genome shotgun (WGS) entry which is preliminary data.</text>
</comment>
<evidence type="ECO:0000256" key="1">
    <source>
        <dbReference type="SAM" id="Phobius"/>
    </source>
</evidence>
<reference evidence="2 3" key="1">
    <citation type="submission" date="2023-08" db="EMBL/GenBank/DDBJ databases">
        <title>Implementing the SeqCode for naming new Mesorhizobium species isolated from Vachellia karroo root nodules.</title>
        <authorList>
            <person name="Van Lill M."/>
        </authorList>
    </citation>
    <scope>NUCLEOTIDE SEQUENCE [LARGE SCALE GENOMIC DNA]</scope>
    <source>
        <strain evidence="2 3">VK4B</strain>
    </source>
</reference>
<dbReference type="Gene3D" id="1.10.3730.20">
    <property type="match status" value="1"/>
</dbReference>
<dbReference type="Proteomes" id="UP001276564">
    <property type="component" value="Unassembled WGS sequence"/>
</dbReference>
<accession>A0ABU5AUI9</accession>
<evidence type="ECO:0008006" key="4">
    <source>
        <dbReference type="Google" id="ProtNLM"/>
    </source>
</evidence>
<gene>
    <name evidence="2" type="ORF">RFM23_25390</name>
</gene>
<keyword evidence="1" id="KW-0472">Membrane</keyword>
<name>A0ABU5AUI9_9HYPH</name>
<keyword evidence="1" id="KW-0812">Transmembrane</keyword>
<sequence>MKRFTESGLPSGQNVPMKTDIPVWSVVLLCASLFILCDGLSAHWGKTGSGRSLAVVMLLSPLSYWAFAFISTRLNLAVTGALVNTIVVAGAVLVGALVFKEEVSSMQYLGIALALVSMTLLNLD</sequence>
<evidence type="ECO:0000313" key="2">
    <source>
        <dbReference type="EMBL" id="MDX8540955.1"/>
    </source>
</evidence>
<feature type="transmembrane region" description="Helical" evidence="1">
    <location>
        <begin position="76"/>
        <end position="99"/>
    </location>
</feature>
<dbReference type="RefSeq" id="WP_320321681.1">
    <property type="nucleotide sequence ID" value="NZ_JAVIIP010000017.1"/>
</dbReference>
<organism evidence="2 3">
    <name type="scientific">Mesorhizobium abyssinicae</name>
    <dbReference type="NCBI Taxonomy" id="1209958"/>
    <lineage>
        <taxon>Bacteria</taxon>
        <taxon>Pseudomonadati</taxon>
        <taxon>Pseudomonadota</taxon>
        <taxon>Alphaproteobacteria</taxon>
        <taxon>Hyphomicrobiales</taxon>
        <taxon>Phyllobacteriaceae</taxon>
        <taxon>Mesorhizobium</taxon>
    </lineage>
</organism>
<dbReference type="InterPro" id="IPR037185">
    <property type="entry name" value="EmrE-like"/>
</dbReference>
<proteinExistence type="predicted"/>
<dbReference type="EMBL" id="JAVIIP010000017">
    <property type="protein sequence ID" value="MDX8540955.1"/>
    <property type="molecule type" value="Genomic_DNA"/>
</dbReference>
<dbReference type="SUPFAM" id="SSF103481">
    <property type="entry name" value="Multidrug resistance efflux transporter EmrE"/>
    <property type="match status" value="1"/>
</dbReference>
<evidence type="ECO:0000313" key="3">
    <source>
        <dbReference type="Proteomes" id="UP001276564"/>
    </source>
</evidence>
<feature type="transmembrane region" description="Helical" evidence="1">
    <location>
        <begin position="21"/>
        <end position="40"/>
    </location>
</feature>
<feature type="transmembrane region" description="Helical" evidence="1">
    <location>
        <begin position="52"/>
        <end position="70"/>
    </location>
</feature>
<keyword evidence="3" id="KW-1185">Reference proteome</keyword>
<feature type="transmembrane region" description="Helical" evidence="1">
    <location>
        <begin position="106"/>
        <end position="123"/>
    </location>
</feature>
<protein>
    <recommendedName>
        <fullName evidence="4">EamA domain-containing protein</fullName>
    </recommendedName>
</protein>